<evidence type="ECO:0000313" key="2">
    <source>
        <dbReference type="EMBL" id="AGH95020.1"/>
    </source>
</evidence>
<evidence type="ECO:0000313" key="3">
    <source>
        <dbReference type="Proteomes" id="UP000012040"/>
    </source>
</evidence>
<dbReference type="PATRIC" id="fig|1184267.3.peg.810"/>
<gene>
    <name evidence="2" type="ORF">A11Q_802</name>
</gene>
<proteinExistence type="predicted"/>
<dbReference type="Proteomes" id="UP000012040">
    <property type="component" value="Chromosome"/>
</dbReference>
<reference evidence="2 3" key="1">
    <citation type="journal article" date="2013" name="ISME J.">
        <title>By their genes ye shall know them: genomic signatures of predatory bacteria.</title>
        <authorList>
            <person name="Pasternak Z."/>
            <person name="Pietrokovski S."/>
            <person name="Rotem O."/>
            <person name="Gophna U."/>
            <person name="Lurie-Weinberger M.N."/>
            <person name="Jurkevitch E."/>
        </authorList>
    </citation>
    <scope>NUCLEOTIDE SEQUENCE [LARGE SCALE GENOMIC DNA]</scope>
    <source>
        <strain evidence="2 3">JSS</strain>
    </source>
</reference>
<keyword evidence="1" id="KW-1133">Transmembrane helix</keyword>
<sequence>MLAYFMLFVSIGKGYVHNMGFKKPKEYQTIRLFMILGIMTGLAVLLFRVVLFAPQSYDVTRQPAYNANIYNEDIKAEIESRTTSD</sequence>
<protein>
    <submittedName>
        <fullName evidence="2">Uncharacterized protein</fullName>
    </submittedName>
</protein>
<dbReference type="STRING" id="1184267.A11Q_802"/>
<dbReference type="KEGG" id="bex:A11Q_802"/>
<organism evidence="2 3">
    <name type="scientific">Pseudobdellovibrio exovorus JSS</name>
    <dbReference type="NCBI Taxonomy" id="1184267"/>
    <lineage>
        <taxon>Bacteria</taxon>
        <taxon>Pseudomonadati</taxon>
        <taxon>Bdellovibrionota</taxon>
        <taxon>Bdellovibrionia</taxon>
        <taxon>Bdellovibrionales</taxon>
        <taxon>Pseudobdellovibrionaceae</taxon>
        <taxon>Pseudobdellovibrio</taxon>
    </lineage>
</organism>
<keyword evidence="3" id="KW-1185">Reference proteome</keyword>
<evidence type="ECO:0000256" key="1">
    <source>
        <dbReference type="SAM" id="Phobius"/>
    </source>
</evidence>
<name>M4V9A8_9BACT</name>
<dbReference type="EMBL" id="CP003537">
    <property type="protein sequence ID" value="AGH95020.1"/>
    <property type="molecule type" value="Genomic_DNA"/>
</dbReference>
<dbReference type="AlphaFoldDB" id="M4V9A8"/>
<dbReference type="HOGENOM" id="CLU_2506033_0_0_7"/>
<keyword evidence="1" id="KW-0812">Transmembrane</keyword>
<keyword evidence="1" id="KW-0472">Membrane</keyword>
<feature type="transmembrane region" description="Helical" evidence="1">
    <location>
        <begin position="30"/>
        <end position="51"/>
    </location>
</feature>
<accession>M4V9A8</accession>